<dbReference type="Gene3D" id="3.40.50.300">
    <property type="entry name" value="P-loop containing nucleotide triphosphate hydrolases"/>
    <property type="match status" value="1"/>
</dbReference>
<dbReference type="Proteomes" id="UP001345013">
    <property type="component" value="Unassembled WGS sequence"/>
</dbReference>
<evidence type="ECO:0000259" key="4">
    <source>
        <dbReference type="Pfam" id="PF24883"/>
    </source>
</evidence>
<feature type="region of interest" description="Disordered" evidence="3">
    <location>
        <begin position="39"/>
        <end position="58"/>
    </location>
</feature>
<keyword evidence="6" id="KW-1185">Reference proteome</keyword>
<feature type="domain" description="Nephrocystin 3-like N-terminal" evidence="4">
    <location>
        <begin position="90"/>
        <end position="272"/>
    </location>
</feature>
<keyword evidence="1" id="KW-0677">Repeat</keyword>
<feature type="repeat" description="ANK" evidence="2">
    <location>
        <begin position="816"/>
        <end position="848"/>
    </location>
</feature>
<dbReference type="PROSITE" id="PS50297">
    <property type="entry name" value="ANK_REP_REGION"/>
    <property type="match status" value="1"/>
</dbReference>
<reference evidence="5 6" key="1">
    <citation type="submission" date="2023-08" db="EMBL/GenBank/DDBJ databases">
        <title>Black Yeasts Isolated from many extreme environments.</title>
        <authorList>
            <person name="Coleine C."/>
            <person name="Stajich J.E."/>
            <person name="Selbmann L."/>
        </authorList>
    </citation>
    <scope>NUCLEOTIDE SEQUENCE [LARGE SCALE GENOMIC DNA]</scope>
    <source>
        <strain evidence="5 6">CCFEE 5885</strain>
    </source>
</reference>
<organism evidence="5 6">
    <name type="scientific">Lithohypha guttulata</name>
    <dbReference type="NCBI Taxonomy" id="1690604"/>
    <lineage>
        <taxon>Eukaryota</taxon>
        <taxon>Fungi</taxon>
        <taxon>Dikarya</taxon>
        <taxon>Ascomycota</taxon>
        <taxon>Pezizomycotina</taxon>
        <taxon>Eurotiomycetes</taxon>
        <taxon>Chaetothyriomycetidae</taxon>
        <taxon>Chaetothyriales</taxon>
        <taxon>Trichomeriaceae</taxon>
        <taxon>Lithohypha</taxon>
    </lineage>
</organism>
<dbReference type="PANTHER" id="PTHR10039">
    <property type="entry name" value="AMELOGENIN"/>
    <property type="match status" value="1"/>
</dbReference>
<evidence type="ECO:0000256" key="3">
    <source>
        <dbReference type="SAM" id="MobiDB-lite"/>
    </source>
</evidence>
<evidence type="ECO:0000256" key="1">
    <source>
        <dbReference type="ARBA" id="ARBA00022737"/>
    </source>
</evidence>
<sequence length="849" mass="94037">MGERPAKRVRLEETEAEVSLLPRSGHNFGSITINTPAPVQLGDRYGSSKQGSPPSGIDDVTDKYDVLLKSLLFDRIDARERNVRKALSRTCDWLFRHSEFLEWRTAQDVSLHNGFLWIKGKPGCGKSTIMKTALEWTRKENRKQHTEQVVVHYFFNARAPSSLEKSSLGLYRSLTYQLLCACPFMRPLFSTKFALKEPGELDDAWTKEELQDFLGDVVTSTEPSGLCIFIDALDEGEHEDDVRQMISFLVDLSERALEPESLCKLRICLSSRHYPQISINKELSLVVEEQPAHGRDIETHIRQKLIGSDGEDKIELRNEIRHKSASIFLWVVLVVDMLNKIRDDGGSLKDTRARLDTIPGDLNKLFKEILAKNIHGVEASVALFQWVLFSIRALEAEELYLAIEYSRSPADATWSPSHKIDAPSTGCLARYILNCSRGLVELTSTQPPVVQFIHETVREFLINENGLASLLPALSANLWGISHEVLKIGCLRYISASEVPKDLERYFTEGHKDNSSYMCLKNNLRKLMPFIDYAASYVYSHAEHAQRHGLSQEPFLRSKTDADGRWRDLDRLWWNVLERFKARKYAGNVTILYFVGEQGYLSLLSTLLKVPNSVNVQCGRYGTALQAACVAGNEQIALSLIANGANVNAGGGEYKHALLAAVLNKKFPLVPVLRKCGAKLDPNLLQRALFTAIARGSPEGVALLLELGANIDVTNDQGKTVLYLAARTDRESVVDLLLQRGANVSAQGGYYGNALQAASASGCEKVVQMLLDSGANGNAQGGIYGNALQAASANGRKKVVQMLLDAGANGNAQGGYYGNALQAASYRGHKNVVQILLDRGAIATERDSV</sequence>
<dbReference type="InterPro" id="IPR027417">
    <property type="entry name" value="P-loop_NTPase"/>
</dbReference>
<accession>A0ABR0KGS1</accession>
<dbReference type="InterPro" id="IPR056884">
    <property type="entry name" value="NPHP3-like_N"/>
</dbReference>
<dbReference type="PANTHER" id="PTHR10039:SF5">
    <property type="entry name" value="NACHT DOMAIN-CONTAINING PROTEIN"/>
    <property type="match status" value="1"/>
</dbReference>
<dbReference type="SMART" id="SM00248">
    <property type="entry name" value="ANK"/>
    <property type="match status" value="7"/>
</dbReference>
<gene>
    <name evidence="5" type="ORF">LTR24_002951</name>
</gene>
<dbReference type="PROSITE" id="PS50088">
    <property type="entry name" value="ANK_REPEAT"/>
    <property type="match status" value="2"/>
</dbReference>
<evidence type="ECO:0000313" key="6">
    <source>
        <dbReference type="Proteomes" id="UP001345013"/>
    </source>
</evidence>
<feature type="repeat" description="ANK" evidence="2">
    <location>
        <begin position="717"/>
        <end position="749"/>
    </location>
</feature>
<dbReference type="EMBL" id="JAVRRG010000026">
    <property type="protein sequence ID" value="KAK5095734.1"/>
    <property type="molecule type" value="Genomic_DNA"/>
</dbReference>
<dbReference type="Pfam" id="PF12796">
    <property type="entry name" value="Ank_2"/>
    <property type="match status" value="1"/>
</dbReference>
<dbReference type="Pfam" id="PF13637">
    <property type="entry name" value="Ank_4"/>
    <property type="match status" value="1"/>
</dbReference>
<dbReference type="InterPro" id="IPR002110">
    <property type="entry name" value="Ankyrin_rpt"/>
</dbReference>
<evidence type="ECO:0000256" key="2">
    <source>
        <dbReference type="PROSITE-ProRule" id="PRU00023"/>
    </source>
</evidence>
<proteinExistence type="predicted"/>
<dbReference type="InterPro" id="IPR036770">
    <property type="entry name" value="Ankyrin_rpt-contain_sf"/>
</dbReference>
<name>A0ABR0KGS1_9EURO</name>
<dbReference type="Pfam" id="PF24883">
    <property type="entry name" value="NPHP3_N"/>
    <property type="match status" value="1"/>
</dbReference>
<dbReference type="SUPFAM" id="SSF52540">
    <property type="entry name" value="P-loop containing nucleoside triphosphate hydrolases"/>
    <property type="match status" value="1"/>
</dbReference>
<evidence type="ECO:0000313" key="5">
    <source>
        <dbReference type="EMBL" id="KAK5095734.1"/>
    </source>
</evidence>
<keyword evidence="2" id="KW-0040">ANK repeat</keyword>
<dbReference type="SUPFAM" id="SSF48403">
    <property type="entry name" value="Ankyrin repeat"/>
    <property type="match status" value="1"/>
</dbReference>
<protein>
    <recommendedName>
        <fullName evidence="4">Nephrocystin 3-like N-terminal domain-containing protein</fullName>
    </recommendedName>
</protein>
<comment type="caution">
    <text evidence="5">The sequence shown here is derived from an EMBL/GenBank/DDBJ whole genome shotgun (WGS) entry which is preliminary data.</text>
</comment>
<dbReference type="Gene3D" id="1.25.40.20">
    <property type="entry name" value="Ankyrin repeat-containing domain"/>
    <property type="match status" value="1"/>
</dbReference>